<keyword evidence="5 8" id="KW-0472">Membrane</keyword>
<dbReference type="Proteomes" id="UP000821837">
    <property type="component" value="Unassembled WGS sequence"/>
</dbReference>
<dbReference type="AlphaFoldDB" id="A0A9D4Q5H1"/>
<keyword evidence="2" id="KW-1003">Cell membrane</keyword>
<evidence type="ECO:0000256" key="8">
    <source>
        <dbReference type="SAM" id="Phobius"/>
    </source>
</evidence>
<evidence type="ECO:0000256" key="5">
    <source>
        <dbReference type="ARBA" id="ARBA00023136"/>
    </source>
</evidence>
<feature type="transmembrane region" description="Helical" evidence="8">
    <location>
        <begin position="157"/>
        <end position="178"/>
    </location>
</feature>
<keyword evidence="3 8" id="KW-0812">Transmembrane</keyword>
<evidence type="ECO:0000256" key="7">
    <source>
        <dbReference type="ARBA" id="ARBA00023180"/>
    </source>
</evidence>
<dbReference type="GO" id="GO:0005886">
    <property type="term" value="C:plasma membrane"/>
    <property type="evidence" value="ECO:0007669"/>
    <property type="project" value="UniProtKB-SubCell"/>
</dbReference>
<reference evidence="9" key="1">
    <citation type="journal article" date="2020" name="Cell">
        <title>Large-Scale Comparative Analyses of Tick Genomes Elucidate Their Genetic Diversity and Vector Capacities.</title>
        <authorList>
            <consortium name="Tick Genome and Microbiome Consortium (TIGMIC)"/>
            <person name="Jia N."/>
            <person name="Wang J."/>
            <person name="Shi W."/>
            <person name="Du L."/>
            <person name="Sun Y."/>
            <person name="Zhan W."/>
            <person name="Jiang J.F."/>
            <person name="Wang Q."/>
            <person name="Zhang B."/>
            <person name="Ji P."/>
            <person name="Bell-Sakyi L."/>
            <person name="Cui X.M."/>
            <person name="Yuan T.T."/>
            <person name="Jiang B.G."/>
            <person name="Yang W.F."/>
            <person name="Lam T.T."/>
            <person name="Chang Q.C."/>
            <person name="Ding S.J."/>
            <person name="Wang X.J."/>
            <person name="Zhu J.G."/>
            <person name="Ruan X.D."/>
            <person name="Zhao L."/>
            <person name="Wei J.T."/>
            <person name="Ye R.Z."/>
            <person name="Que T.C."/>
            <person name="Du C.H."/>
            <person name="Zhou Y.H."/>
            <person name="Cheng J.X."/>
            <person name="Dai P.F."/>
            <person name="Guo W.B."/>
            <person name="Han X.H."/>
            <person name="Huang E.J."/>
            <person name="Li L.F."/>
            <person name="Wei W."/>
            <person name="Gao Y.C."/>
            <person name="Liu J.Z."/>
            <person name="Shao H.Z."/>
            <person name="Wang X."/>
            <person name="Wang C.C."/>
            <person name="Yang T.C."/>
            <person name="Huo Q.B."/>
            <person name="Li W."/>
            <person name="Chen H.Y."/>
            <person name="Chen S.E."/>
            <person name="Zhou L.G."/>
            <person name="Ni X.B."/>
            <person name="Tian J.H."/>
            <person name="Sheng Y."/>
            <person name="Liu T."/>
            <person name="Pan Y.S."/>
            <person name="Xia L.Y."/>
            <person name="Li J."/>
            <person name="Zhao F."/>
            <person name="Cao W.C."/>
        </authorList>
    </citation>
    <scope>NUCLEOTIDE SEQUENCE</scope>
    <source>
        <strain evidence="9">Rsan-2018</strain>
    </source>
</reference>
<dbReference type="InterPro" id="IPR052192">
    <property type="entry name" value="Insect_Ionotropic_Sensory_Rcpt"/>
</dbReference>
<sequence>MALELQRFHAFLFMETAYVTSLDFVYAVPAAVVGPGPTQLAAILPLRLWLCATVAALGVAVVTTILRIAPHEKPARRMAQLISESLSLALGLVALCFGQPLGWRDDILLNSHQDTLDLPPVGLDSLKYGRRQRLLATCRTRKFNERITHSRRCATRLLLSVWLLSVVALLTAVQSCLISRLRTPPAPSALDSTERLREALVQGLVLPCLVGKTGSAEYIIQSHIEEQDGVNVPRAQSDSLVTFFGAPVAAVGWPHADHMHWLSSRIFETGLVQWHERLIDARNVSASRRMRRMRHLSHEDSSVLEDLRVGPLNLLRFAIAFSALLCGCTAAAVVAWCERIHRWTHQWQRRCACASEIRGQAHCLLAHPDDSLV</sequence>
<keyword evidence="6" id="KW-0675">Receptor</keyword>
<reference evidence="9" key="2">
    <citation type="submission" date="2021-09" db="EMBL/GenBank/DDBJ databases">
        <authorList>
            <person name="Jia N."/>
            <person name="Wang J."/>
            <person name="Shi W."/>
            <person name="Du L."/>
            <person name="Sun Y."/>
            <person name="Zhan W."/>
            <person name="Jiang J."/>
            <person name="Wang Q."/>
            <person name="Zhang B."/>
            <person name="Ji P."/>
            <person name="Sakyi L.B."/>
            <person name="Cui X."/>
            <person name="Yuan T."/>
            <person name="Jiang B."/>
            <person name="Yang W."/>
            <person name="Lam T.T.-Y."/>
            <person name="Chang Q."/>
            <person name="Ding S."/>
            <person name="Wang X."/>
            <person name="Zhu J."/>
            <person name="Ruan X."/>
            <person name="Zhao L."/>
            <person name="Wei J."/>
            <person name="Que T."/>
            <person name="Du C."/>
            <person name="Cheng J."/>
            <person name="Dai P."/>
            <person name="Han X."/>
            <person name="Huang E."/>
            <person name="Gao Y."/>
            <person name="Liu J."/>
            <person name="Shao H."/>
            <person name="Ye R."/>
            <person name="Li L."/>
            <person name="Wei W."/>
            <person name="Wang X."/>
            <person name="Wang C."/>
            <person name="Huo Q."/>
            <person name="Li W."/>
            <person name="Guo W."/>
            <person name="Chen H."/>
            <person name="Chen S."/>
            <person name="Zhou L."/>
            <person name="Zhou L."/>
            <person name="Ni X."/>
            <person name="Tian J."/>
            <person name="Zhou Y."/>
            <person name="Sheng Y."/>
            <person name="Liu T."/>
            <person name="Pan Y."/>
            <person name="Xia L."/>
            <person name="Li J."/>
            <person name="Zhao F."/>
            <person name="Cao W."/>
        </authorList>
    </citation>
    <scope>NUCLEOTIDE SEQUENCE</scope>
    <source>
        <strain evidence="9">Rsan-2018</strain>
        <tissue evidence="9">Larvae</tissue>
    </source>
</reference>
<dbReference type="PANTHER" id="PTHR42643">
    <property type="entry name" value="IONOTROPIC RECEPTOR 20A-RELATED"/>
    <property type="match status" value="1"/>
</dbReference>
<keyword evidence="7" id="KW-0325">Glycoprotein</keyword>
<evidence type="ECO:0000313" key="9">
    <source>
        <dbReference type="EMBL" id="KAH7968298.1"/>
    </source>
</evidence>
<organism evidence="9 10">
    <name type="scientific">Rhipicephalus sanguineus</name>
    <name type="common">Brown dog tick</name>
    <name type="synonym">Ixodes sanguineus</name>
    <dbReference type="NCBI Taxonomy" id="34632"/>
    <lineage>
        <taxon>Eukaryota</taxon>
        <taxon>Metazoa</taxon>
        <taxon>Ecdysozoa</taxon>
        <taxon>Arthropoda</taxon>
        <taxon>Chelicerata</taxon>
        <taxon>Arachnida</taxon>
        <taxon>Acari</taxon>
        <taxon>Parasitiformes</taxon>
        <taxon>Ixodida</taxon>
        <taxon>Ixodoidea</taxon>
        <taxon>Ixodidae</taxon>
        <taxon>Rhipicephalinae</taxon>
        <taxon>Rhipicephalus</taxon>
        <taxon>Rhipicephalus</taxon>
    </lineage>
</organism>
<protein>
    <submittedName>
        <fullName evidence="9">Uncharacterized protein</fullName>
    </submittedName>
</protein>
<dbReference type="PANTHER" id="PTHR42643:SF30">
    <property type="entry name" value="IONOTROPIC RECEPTOR 40A-RELATED"/>
    <property type="match status" value="1"/>
</dbReference>
<evidence type="ECO:0000256" key="4">
    <source>
        <dbReference type="ARBA" id="ARBA00022989"/>
    </source>
</evidence>
<gene>
    <name evidence="9" type="ORF">HPB52_007616</name>
</gene>
<dbReference type="EMBL" id="JABSTV010001248">
    <property type="protein sequence ID" value="KAH7968298.1"/>
    <property type="molecule type" value="Genomic_DNA"/>
</dbReference>
<evidence type="ECO:0000256" key="1">
    <source>
        <dbReference type="ARBA" id="ARBA00004651"/>
    </source>
</evidence>
<keyword evidence="10" id="KW-1185">Reference proteome</keyword>
<comment type="subcellular location">
    <subcellularLocation>
        <location evidence="1">Cell membrane</location>
        <topology evidence="1">Multi-pass membrane protein</topology>
    </subcellularLocation>
</comment>
<accession>A0A9D4Q5H1</accession>
<name>A0A9D4Q5H1_RHISA</name>
<evidence type="ECO:0000313" key="10">
    <source>
        <dbReference type="Proteomes" id="UP000821837"/>
    </source>
</evidence>
<keyword evidence="4 8" id="KW-1133">Transmembrane helix</keyword>
<evidence type="ECO:0000256" key="6">
    <source>
        <dbReference type="ARBA" id="ARBA00023170"/>
    </source>
</evidence>
<evidence type="ECO:0000256" key="2">
    <source>
        <dbReference type="ARBA" id="ARBA00022475"/>
    </source>
</evidence>
<feature type="transmembrane region" description="Helical" evidence="8">
    <location>
        <begin position="314"/>
        <end position="336"/>
    </location>
</feature>
<evidence type="ECO:0000256" key="3">
    <source>
        <dbReference type="ARBA" id="ARBA00022692"/>
    </source>
</evidence>
<feature type="transmembrane region" description="Helical" evidence="8">
    <location>
        <begin position="12"/>
        <end position="34"/>
    </location>
</feature>
<proteinExistence type="predicted"/>
<comment type="caution">
    <text evidence="9">The sequence shown here is derived from an EMBL/GenBank/DDBJ whole genome shotgun (WGS) entry which is preliminary data.</text>
</comment>
<feature type="transmembrane region" description="Helical" evidence="8">
    <location>
        <begin position="46"/>
        <end position="69"/>
    </location>
</feature>